<dbReference type="Pfam" id="PF24412">
    <property type="entry name" value="DUF7546"/>
    <property type="match status" value="1"/>
</dbReference>
<sequence>MTRATTRSFRPPVPNLRTVLFWTAVVLFESLLVLTYVTVQGAEFGLFHVYPFVWLNVGLWAVWRTNPRSAPRGRTSIAGTIAVGYFLLLGYVGGLFSEGHSHHDHHEHLHESHAEFLYGLDMTITAPPGYGPAVFYSSPDLLLAVSPYNFVGYVALAYLIYAAILDIYNAALPGVLGLFTCITCSWPLLATIATGAGGATGAVATTVYSQAYGISTVAFVLTVGLLYWRPFARE</sequence>
<name>A0A8J8Q3A3_9EURY</name>
<evidence type="ECO:0000313" key="2">
    <source>
        <dbReference type="EMBL" id="TYL37783.1"/>
    </source>
</evidence>
<dbReference type="InterPro" id="IPR055968">
    <property type="entry name" value="DUF7546"/>
</dbReference>
<keyword evidence="3" id="KW-1185">Reference proteome</keyword>
<evidence type="ECO:0000313" key="3">
    <source>
        <dbReference type="Proteomes" id="UP000766904"/>
    </source>
</evidence>
<dbReference type="EMBL" id="PHNJ01000008">
    <property type="protein sequence ID" value="TYL37783.1"/>
    <property type="molecule type" value="Genomic_DNA"/>
</dbReference>
<feature type="transmembrane region" description="Helical" evidence="1">
    <location>
        <begin position="175"/>
        <end position="199"/>
    </location>
</feature>
<comment type="caution">
    <text evidence="2">The sequence shown here is derived from an EMBL/GenBank/DDBJ whole genome shotgun (WGS) entry which is preliminary data.</text>
</comment>
<dbReference type="Proteomes" id="UP000766904">
    <property type="component" value="Unassembled WGS sequence"/>
</dbReference>
<feature type="transmembrane region" description="Helical" evidence="1">
    <location>
        <begin position="20"/>
        <end position="39"/>
    </location>
</feature>
<protein>
    <submittedName>
        <fullName evidence="2">Uncharacterized protein</fullName>
    </submittedName>
</protein>
<feature type="transmembrane region" description="Helical" evidence="1">
    <location>
        <begin position="150"/>
        <end position="168"/>
    </location>
</feature>
<dbReference type="AlphaFoldDB" id="A0A8J8Q3A3"/>
<evidence type="ECO:0000256" key="1">
    <source>
        <dbReference type="SAM" id="Phobius"/>
    </source>
</evidence>
<keyword evidence="1" id="KW-0472">Membrane</keyword>
<keyword evidence="1" id="KW-0812">Transmembrane</keyword>
<accession>A0A8J8Q3A3</accession>
<proteinExistence type="predicted"/>
<gene>
    <name evidence="2" type="ORF">CV102_15715</name>
</gene>
<keyword evidence="1" id="KW-1133">Transmembrane helix</keyword>
<feature type="transmembrane region" description="Helical" evidence="1">
    <location>
        <begin position="211"/>
        <end position="228"/>
    </location>
</feature>
<organism evidence="2 3">
    <name type="scientific">Natronococcus pandeyae</name>
    <dbReference type="NCBI Taxonomy" id="2055836"/>
    <lineage>
        <taxon>Archaea</taxon>
        <taxon>Methanobacteriati</taxon>
        <taxon>Methanobacteriota</taxon>
        <taxon>Stenosarchaea group</taxon>
        <taxon>Halobacteria</taxon>
        <taxon>Halobacteriales</taxon>
        <taxon>Natrialbaceae</taxon>
        <taxon>Natronococcus</taxon>
    </lineage>
</organism>
<feature type="transmembrane region" description="Helical" evidence="1">
    <location>
        <begin position="75"/>
        <end position="96"/>
    </location>
</feature>
<reference evidence="2" key="1">
    <citation type="submission" date="2017-11" db="EMBL/GenBank/DDBJ databases">
        <authorList>
            <person name="Kajale S.C."/>
            <person name="Sharma A."/>
        </authorList>
    </citation>
    <scope>NUCLEOTIDE SEQUENCE</scope>
    <source>
        <strain evidence="2">LS1_42</strain>
    </source>
</reference>
<feature type="transmembrane region" description="Helical" evidence="1">
    <location>
        <begin position="45"/>
        <end position="63"/>
    </location>
</feature>
<dbReference type="OrthoDB" id="308076at2157"/>